<evidence type="ECO:0000313" key="2">
    <source>
        <dbReference type="EMBL" id="EDM76089.1"/>
    </source>
</evidence>
<dbReference type="EMBL" id="ABCS01000073">
    <property type="protein sequence ID" value="EDM76089.1"/>
    <property type="molecule type" value="Genomic_DNA"/>
</dbReference>
<reference evidence="2 3" key="1">
    <citation type="submission" date="2007-06" db="EMBL/GenBank/DDBJ databases">
        <authorList>
            <person name="Shimkets L."/>
            <person name="Ferriera S."/>
            <person name="Johnson J."/>
            <person name="Kravitz S."/>
            <person name="Beeson K."/>
            <person name="Sutton G."/>
            <person name="Rogers Y.-H."/>
            <person name="Friedman R."/>
            <person name="Frazier M."/>
            <person name="Venter J.C."/>
        </authorList>
    </citation>
    <scope>NUCLEOTIDE SEQUENCE [LARGE SCALE GENOMIC DNA]</scope>
    <source>
        <strain evidence="2 3">SIR-1</strain>
    </source>
</reference>
<dbReference type="STRING" id="391625.PPSIR1_41444"/>
<dbReference type="InterPro" id="IPR012338">
    <property type="entry name" value="Beta-lactam/transpept-like"/>
</dbReference>
<feature type="domain" description="Beta-lactamase-related" evidence="1">
    <location>
        <begin position="185"/>
        <end position="469"/>
    </location>
</feature>
<keyword evidence="3" id="KW-1185">Reference proteome</keyword>
<dbReference type="Proteomes" id="UP000005801">
    <property type="component" value="Unassembled WGS sequence"/>
</dbReference>
<dbReference type="Gene3D" id="3.40.710.10">
    <property type="entry name" value="DD-peptidase/beta-lactamase superfamily"/>
    <property type="match status" value="1"/>
</dbReference>
<dbReference type="eggNOG" id="COG1680">
    <property type="taxonomic scope" value="Bacteria"/>
</dbReference>
<evidence type="ECO:0000259" key="1">
    <source>
        <dbReference type="Pfam" id="PF00144"/>
    </source>
</evidence>
<accession>A6GDH7</accession>
<dbReference type="AlphaFoldDB" id="A6GDH7"/>
<proteinExistence type="predicted"/>
<protein>
    <submittedName>
        <fullName evidence="2">Beta-lactamase</fullName>
    </submittedName>
</protein>
<sequence length="495" mass="53022">MAGAMSSESAAPPKKSRKLLKGSAVGLGVLLAGGVGFVNAKIAPTGTGYYAKILCSTVFVSGLPQDRVVAEDLEPYWYVSGTVDESAGTVTARLMGMAPRTAVYREGLGCTLAIDTTEAELDAATPELPPRPDWSALDALPFPAGAKVETTVSGAGAVEGVDYPKLEAALDYAFADRNPEKPIRTRAFVVVYDGQVVAERYAEGVGEHTPLLGWSMTKSVGATLVGVLERQGELDHAAPAPVPAWHSEGDPRAAITLDQLLRMSSGLAFEEVYGPLSMATFMLFESHDTAAVAMAQPLAHEPDSTWYYSSGTSNIIAWIVRQTIEQRAKDAGEDPWSAYVNFPRQELFEPLGMHTAVMEPDPSGTFVGSSFMYASARDWARFGLLHLNDGVTPDGERLLPEGWVEYVSTPTPKSDMGDYGAQWWTNAGKPDDPDTRRFPSAPTDLFQASGFQGQAVIVIPSRDAVIVRLGVAHDRTHVDMDGTIAQVLEALPEPS</sequence>
<gene>
    <name evidence="2" type="ORF">PPSIR1_41444</name>
</gene>
<evidence type="ECO:0000313" key="3">
    <source>
        <dbReference type="Proteomes" id="UP000005801"/>
    </source>
</evidence>
<dbReference type="PANTHER" id="PTHR43283">
    <property type="entry name" value="BETA-LACTAMASE-RELATED"/>
    <property type="match status" value="1"/>
</dbReference>
<dbReference type="PANTHER" id="PTHR43283:SF7">
    <property type="entry name" value="BETA-LACTAMASE-RELATED DOMAIN-CONTAINING PROTEIN"/>
    <property type="match status" value="1"/>
</dbReference>
<name>A6GDH7_9BACT</name>
<dbReference type="Pfam" id="PF00144">
    <property type="entry name" value="Beta-lactamase"/>
    <property type="match status" value="1"/>
</dbReference>
<comment type="caution">
    <text evidence="2">The sequence shown here is derived from an EMBL/GenBank/DDBJ whole genome shotgun (WGS) entry which is preliminary data.</text>
</comment>
<dbReference type="InterPro" id="IPR050789">
    <property type="entry name" value="Diverse_Enzym_Activities"/>
</dbReference>
<dbReference type="SUPFAM" id="SSF56601">
    <property type="entry name" value="beta-lactamase/transpeptidase-like"/>
    <property type="match status" value="1"/>
</dbReference>
<organism evidence="2 3">
    <name type="scientific">Plesiocystis pacifica SIR-1</name>
    <dbReference type="NCBI Taxonomy" id="391625"/>
    <lineage>
        <taxon>Bacteria</taxon>
        <taxon>Pseudomonadati</taxon>
        <taxon>Myxococcota</taxon>
        <taxon>Polyangia</taxon>
        <taxon>Nannocystales</taxon>
        <taxon>Nannocystaceae</taxon>
        <taxon>Plesiocystis</taxon>
    </lineage>
</organism>
<dbReference type="InterPro" id="IPR001466">
    <property type="entry name" value="Beta-lactam-related"/>
</dbReference>